<dbReference type="InterPro" id="IPR001251">
    <property type="entry name" value="CRAL-TRIO_dom"/>
</dbReference>
<dbReference type="AlphaFoldDB" id="A0A090XA31"/>
<evidence type="ECO:0000313" key="2">
    <source>
        <dbReference type="EMBL" id="JAC92894.1"/>
    </source>
</evidence>
<name>A0A090XA31_IXORI</name>
<dbReference type="PANTHER" id="PTHR10174:SF130">
    <property type="entry name" value="ALPHA-TOCOPHEROL TRANSFER PROTEIN-LIKE"/>
    <property type="match status" value="1"/>
</dbReference>
<dbReference type="GO" id="GO:0016020">
    <property type="term" value="C:membrane"/>
    <property type="evidence" value="ECO:0007669"/>
    <property type="project" value="TreeGrafter"/>
</dbReference>
<sequence>MPELSPDLRLMAERELGETEQVKKEAVAQLRTLLAEEPDLNCQNERRVPGKIFDGPVNFVYRYTLKIIRNYFQARTQYKEMFEDLLPTHIKFDEVLPLKTRLVTILNECDPHGRRIAILKLGAWNPSICTLNEFFVASIVSFEYFLLDERFQIAGVVVVVDEGGLSVAHFRYYTPFELRKFVKLVQDCYPVRVRGIYIINHPPIFELFYNVAKIFMNRKLVKRVRFIGRRYEELHKLIPPKQLPEDYGGSMSSYDYDGFEKELQRKQEFLH</sequence>
<accession>A0A090XA31</accession>
<organism evidence="2">
    <name type="scientific">Ixodes ricinus</name>
    <name type="common">Common tick</name>
    <name type="synonym">Acarus ricinus</name>
    <dbReference type="NCBI Taxonomy" id="34613"/>
    <lineage>
        <taxon>Eukaryota</taxon>
        <taxon>Metazoa</taxon>
        <taxon>Ecdysozoa</taxon>
        <taxon>Arthropoda</taxon>
        <taxon>Chelicerata</taxon>
        <taxon>Arachnida</taxon>
        <taxon>Acari</taxon>
        <taxon>Parasitiformes</taxon>
        <taxon>Ixodida</taxon>
        <taxon>Ixodoidea</taxon>
        <taxon>Ixodidae</taxon>
        <taxon>Ixodinae</taxon>
        <taxon>Ixodes</taxon>
    </lineage>
</organism>
<feature type="domain" description="CRAL-TRIO" evidence="1">
    <location>
        <begin position="93"/>
        <end position="255"/>
    </location>
</feature>
<dbReference type="Pfam" id="PF00650">
    <property type="entry name" value="CRAL_TRIO"/>
    <property type="match status" value="1"/>
</dbReference>
<dbReference type="PROSITE" id="PS50191">
    <property type="entry name" value="CRAL_TRIO"/>
    <property type="match status" value="1"/>
</dbReference>
<dbReference type="PRINTS" id="PR00180">
    <property type="entry name" value="CRETINALDHBP"/>
</dbReference>
<evidence type="ECO:0000259" key="1">
    <source>
        <dbReference type="PROSITE" id="PS50191"/>
    </source>
</evidence>
<dbReference type="PANTHER" id="PTHR10174">
    <property type="entry name" value="ALPHA-TOCOPHEROL TRANSFER PROTEIN-RELATED"/>
    <property type="match status" value="1"/>
</dbReference>
<dbReference type="SMART" id="SM00516">
    <property type="entry name" value="SEC14"/>
    <property type="match status" value="1"/>
</dbReference>
<protein>
    <submittedName>
        <fullName evidence="2">Putative phosphatidylinositol transfer protein sec14</fullName>
    </submittedName>
</protein>
<dbReference type="EMBL" id="GBIH01001816">
    <property type="protein sequence ID" value="JAC92894.1"/>
    <property type="molecule type" value="mRNA"/>
</dbReference>
<dbReference type="InterPro" id="IPR036865">
    <property type="entry name" value="CRAL-TRIO_dom_sf"/>
</dbReference>
<reference evidence="2" key="1">
    <citation type="journal article" date="2015" name="PLoS Negl. Trop. Dis.">
        <title>Deep Sequencing Analysis of the Ixodes ricinus Haemocytome.</title>
        <authorList>
            <person name="Kotsyfakis M."/>
            <person name="Kopacek P."/>
            <person name="Franta Z."/>
            <person name="Pedra J.H."/>
            <person name="Ribeiro J.M."/>
        </authorList>
    </citation>
    <scope>NUCLEOTIDE SEQUENCE</scope>
</reference>
<dbReference type="Gene3D" id="3.40.525.10">
    <property type="entry name" value="CRAL-TRIO lipid binding domain"/>
    <property type="match status" value="1"/>
</dbReference>
<proteinExistence type="evidence at transcript level"/>
<dbReference type="GO" id="GO:1902936">
    <property type="term" value="F:phosphatidylinositol bisphosphate binding"/>
    <property type="evidence" value="ECO:0007669"/>
    <property type="project" value="TreeGrafter"/>
</dbReference>
<dbReference type="CDD" id="cd00170">
    <property type="entry name" value="SEC14"/>
    <property type="match status" value="1"/>
</dbReference>
<dbReference type="SUPFAM" id="SSF52087">
    <property type="entry name" value="CRAL/TRIO domain"/>
    <property type="match status" value="1"/>
</dbReference>